<comment type="subcellular location">
    <subcellularLocation>
        <location evidence="1">Membrane</location>
    </subcellularLocation>
</comment>
<gene>
    <name evidence="5" type="ORF">ACEG43_18585</name>
</gene>
<dbReference type="RefSeq" id="WP_372563412.1">
    <property type="nucleotide sequence ID" value="NZ_JBGOSP010000008.1"/>
</dbReference>
<accession>A0ABV4SI82</accession>
<sequence length="221" mass="23812">MSTTRHHINRTRRLAAAPRPRRTEPVAAPTPLRKRPAEEPVAAESGSRPQPQPRRALLVICVLTLLLGGFAGWAHSRAAAERDVPVARNTALTDVARTSEIKGRTDKAVADLFSYDYAHPEVSEKAVSSLLTGKAVTQHKQLLGPVLAQAAKSKAVITTTVTESAVERISGDRARVLVFADQSSSTTHGKSGTAYAGAMFAVEWVRQDGRWLVSGIDTFGR</sequence>
<name>A0ABV4SI82_9ACTN</name>
<dbReference type="PANTHER" id="PTHR37042:SF4">
    <property type="entry name" value="OUTER MEMBRANE PROTEIN RV1973"/>
    <property type="match status" value="1"/>
</dbReference>
<evidence type="ECO:0008006" key="7">
    <source>
        <dbReference type="Google" id="ProtNLM"/>
    </source>
</evidence>
<dbReference type="EMBL" id="JBGOSP010000008">
    <property type="protein sequence ID" value="MFA3838152.1"/>
    <property type="molecule type" value="Genomic_DNA"/>
</dbReference>
<feature type="compositionally biased region" description="Basic residues" evidence="3">
    <location>
        <begin position="1"/>
        <end position="13"/>
    </location>
</feature>
<organism evidence="5 6">
    <name type="scientific">Streptomyces aureus</name>
    <dbReference type="NCBI Taxonomy" id="193461"/>
    <lineage>
        <taxon>Bacteria</taxon>
        <taxon>Bacillati</taxon>
        <taxon>Actinomycetota</taxon>
        <taxon>Actinomycetes</taxon>
        <taxon>Kitasatosporales</taxon>
        <taxon>Streptomycetaceae</taxon>
        <taxon>Streptomyces</taxon>
    </lineage>
</organism>
<keyword evidence="4" id="KW-0812">Transmembrane</keyword>
<evidence type="ECO:0000256" key="1">
    <source>
        <dbReference type="ARBA" id="ARBA00004370"/>
    </source>
</evidence>
<comment type="caution">
    <text evidence="5">The sequence shown here is derived from an EMBL/GenBank/DDBJ whole genome shotgun (WGS) entry which is preliminary data.</text>
</comment>
<evidence type="ECO:0000256" key="2">
    <source>
        <dbReference type="ARBA" id="ARBA00023136"/>
    </source>
</evidence>
<evidence type="ECO:0000256" key="4">
    <source>
        <dbReference type="SAM" id="Phobius"/>
    </source>
</evidence>
<feature type="region of interest" description="Disordered" evidence="3">
    <location>
        <begin position="1"/>
        <end position="51"/>
    </location>
</feature>
<dbReference type="PANTHER" id="PTHR37042">
    <property type="entry name" value="OUTER MEMBRANE PROTEIN RV1973"/>
    <property type="match status" value="1"/>
</dbReference>
<evidence type="ECO:0000313" key="6">
    <source>
        <dbReference type="Proteomes" id="UP001571476"/>
    </source>
</evidence>
<proteinExistence type="predicted"/>
<feature type="transmembrane region" description="Helical" evidence="4">
    <location>
        <begin position="56"/>
        <end position="74"/>
    </location>
</feature>
<reference evidence="5 6" key="1">
    <citation type="submission" date="2024-08" db="EMBL/GenBank/DDBJ databases">
        <title>Genome sequence of Streptomyces aureus CACIA-1.46HGO.</title>
        <authorList>
            <person name="Evangelista-Martinez Z."/>
        </authorList>
    </citation>
    <scope>NUCLEOTIDE SEQUENCE [LARGE SCALE GENOMIC DNA]</scope>
    <source>
        <strain evidence="5 6">CACIA-1.46HGO</strain>
    </source>
</reference>
<keyword evidence="2 4" id="KW-0472">Membrane</keyword>
<evidence type="ECO:0000313" key="5">
    <source>
        <dbReference type="EMBL" id="MFA3838152.1"/>
    </source>
</evidence>
<evidence type="ECO:0000256" key="3">
    <source>
        <dbReference type="SAM" id="MobiDB-lite"/>
    </source>
</evidence>
<protein>
    <recommendedName>
        <fullName evidence="7">Integral membrane protein</fullName>
    </recommendedName>
</protein>
<keyword evidence="4" id="KW-1133">Transmembrane helix</keyword>
<dbReference type="Proteomes" id="UP001571476">
    <property type="component" value="Unassembled WGS sequence"/>
</dbReference>
<keyword evidence="6" id="KW-1185">Reference proteome</keyword>